<reference evidence="1 2" key="1">
    <citation type="submission" date="2023-08" db="EMBL/GenBank/DDBJ databases">
        <title>Nocardioides seae sp. nov., a bacterium isolated from a soil.</title>
        <authorList>
            <person name="Wang X."/>
        </authorList>
    </citation>
    <scope>NUCLEOTIDE SEQUENCE [LARGE SCALE GENOMIC DNA]</scope>
    <source>
        <strain evidence="1 2">YZH12</strain>
    </source>
</reference>
<gene>
    <name evidence="1" type="ORF">RDV89_09545</name>
</gene>
<evidence type="ECO:0000313" key="2">
    <source>
        <dbReference type="Proteomes" id="UP001268542"/>
    </source>
</evidence>
<dbReference type="RefSeq" id="WP_315732781.1">
    <property type="nucleotide sequence ID" value="NZ_JAVYII010000004.1"/>
</dbReference>
<proteinExistence type="predicted"/>
<evidence type="ECO:0000313" key="1">
    <source>
        <dbReference type="EMBL" id="MDT9593310.1"/>
    </source>
</evidence>
<organism evidence="1 2">
    <name type="scientific">Nocardioides imazamoxiresistens</name>
    <dbReference type="NCBI Taxonomy" id="3231893"/>
    <lineage>
        <taxon>Bacteria</taxon>
        <taxon>Bacillati</taxon>
        <taxon>Actinomycetota</taxon>
        <taxon>Actinomycetes</taxon>
        <taxon>Propionibacteriales</taxon>
        <taxon>Nocardioidaceae</taxon>
        <taxon>Nocardioides</taxon>
    </lineage>
</organism>
<accession>A0ABU3PX15</accession>
<sequence>MRTRYDAPVDRGEDGWCSLDLAARVAGCSPATVRRLRDLGTSPLVSRAPNGCHPTISTASALAFAVWYRDGRVADRPAPGAG</sequence>
<evidence type="ECO:0008006" key="3">
    <source>
        <dbReference type="Google" id="ProtNLM"/>
    </source>
</evidence>
<protein>
    <recommendedName>
        <fullName evidence="3">DNA-binding protein</fullName>
    </recommendedName>
</protein>
<name>A0ABU3PX15_9ACTN</name>
<dbReference type="Proteomes" id="UP001268542">
    <property type="component" value="Unassembled WGS sequence"/>
</dbReference>
<dbReference type="EMBL" id="JAVYII010000004">
    <property type="protein sequence ID" value="MDT9593310.1"/>
    <property type="molecule type" value="Genomic_DNA"/>
</dbReference>
<keyword evidence="2" id="KW-1185">Reference proteome</keyword>
<comment type="caution">
    <text evidence="1">The sequence shown here is derived from an EMBL/GenBank/DDBJ whole genome shotgun (WGS) entry which is preliminary data.</text>
</comment>